<reference evidence="2 4" key="2">
    <citation type="submission" date="2016-11" db="EMBL/GenBank/DDBJ databases">
        <authorList>
            <person name="Varghese N."/>
            <person name="Submissions S."/>
        </authorList>
    </citation>
    <scope>NUCLEOTIDE SEQUENCE [LARGE SCALE GENOMIC DNA]</scope>
    <source>
        <strain evidence="2 4">DSM 7308</strain>
    </source>
</reference>
<dbReference type="Proteomes" id="UP000092605">
    <property type="component" value="Unassembled WGS sequence"/>
</dbReference>
<reference evidence="1 3" key="1">
    <citation type="submission" date="2016-02" db="EMBL/GenBank/DDBJ databases">
        <title>Draft genome sequence for Clostridium paradoxum JW-YL-7.</title>
        <authorList>
            <person name="Utturkar S.M."/>
            <person name="Lancaster A."/>
            <person name="Poole F.L."/>
            <person name="Adams M.W."/>
            <person name="Brown S.D."/>
        </authorList>
    </citation>
    <scope>NUCLEOTIDE SEQUENCE [LARGE SCALE GENOMIC DNA]</scope>
    <source>
        <strain evidence="1 3">JW-YL-7</strain>
    </source>
</reference>
<gene>
    <name evidence="1" type="ORF">JWYL7_1311</name>
    <name evidence="2" type="ORF">SAMN05661008_00212</name>
</gene>
<evidence type="ECO:0000313" key="3">
    <source>
        <dbReference type="Proteomes" id="UP000092605"/>
    </source>
</evidence>
<dbReference type="RefSeq" id="WP_066070750.1">
    <property type="nucleotide sequence ID" value="NZ_FRBG01000001.1"/>
</dbReference>
<evidence type="ECO:0000313" key="2">
    <source>
        <dbReference type="EMBL" id="SHK41571.1"/>
    </source>
</evidence>
<comment type="caution">
    <text evidence="1">The sequence shown here is derived from an EMBL/GenBank/DDBJ whole genome shotgun (WGS) entry which is preliminary data.</text>
</comment>
<dbReference type="STRING" id="1121328.JWYL7_1311"/>
<accession>A0A150FRL4</accession>
<organism evidence="1 3">
    <name type="scientific">Alkalithermobacter thermoalcaliphilus JW-YL-7 = DSM 7308</name>
    <dbReference type="NCBI Taxonomy" id="1121328"/>
    <lineage>
        <taxon>Bacteria</taxon>
        <taxon>Bacillati</taxon>
        <taxon>Bacillota</taxon>
        <taxon>Clostridia</taxon>
        <taxon>Peptostreptococcales</taxon>
        <taxon>Tepidibacteraceae</taxon>
        <taxon>Alkalithermobacter</taxon>
    </lineage>
</organism>
<dbReference type="PATRIC" id="fig|1121328.3.peg.1319"/>
<protein>
    <submittedName>
        <fullName evidence="1">Uncharacterized protein</fullName>
    </submittedName>
</protein>
<dbReference type="AlphaFoldDB" id="A0A150FRL4"/>
<proteinExistence type="predicted"/>
<evidence type="ECO:0000313" key="1">
    <source>
        <dbReference type="EMBL" id="KXZ40236.1"/>
    </source>
</evidence>
<dbReference type="Proteomes" id="UP000323392">
    <property type="component" value="Unassembled WGS sequence"/>
</dbReference>
<dbReference type="OrthoDB" id="9963502at2"/>
<evidence type="ECO:0000313" key="4">
    <source>
        <dbReference type="Proteomes" id="UP000323392"/>
    </source>
</evidence>
<keyword evidence="4" id="KW-1185">Reference proteome</keyword>
<dbReference type="EMBL" id="LSFY01000001">
    <property type="protein sequence ID" value="KXZ40236.1"/>
    <property type="molecule type" value="Genomic_DNA"/>
</dbReference>
<name>A0A150FRL4_CLOPD</name>
<dbReference type="EMBL" id="FRBG01000001">
    <property type="protein sequence ID" value="SHK41571.1"/>
    <property type="molecule type" value="Genomic_DNA"/>
</dbReference>
<sequence>MKDKDKIIREIEQDIIYLSKVIDKLTEKAGVNTKIAILEFQLMKEKLRKRLIEIKNSDHDLFQEDPIEDIKDSLNDIWVKLKKRFDKFMDEI</sequence>